<reference evidence="2 3" key="1">
    <citation type="submission" date="2016-10" db="EMBL/GenBank/DDBJ databases">
        <authorList>
            <person name="de Groot N.N."/>
        </authorList>
    </citation>
    <scope>NUCLEOTIDE SEQUENCE [LARGE SCALE GENOMIC DNA]</scope>
    <source>
        <strain evidence="2 3">DSM 7343</strain>
    </source>
</reference>
<dbReference type="Proteomes" id="UP000199409">
    <property type="component" value="Unassembled WGS sequence"/>
</dbReference>
<dbReference type="STRING" id="37625.SAMN05660420_03226"/>
<keyword evidence="3" id="KW-1185">Reference proteome</keyword>
<evidence type="ECO:0000313" key="2">
    <source>
        <dbReference type="EMBL" id="SEA79995.1"/>
    </source>
</evidence>
<dbReference type="OrthoDB" id="5401597at2"/>
<dbReference type="EMBL" id="FNQN01000013">
    <property type="protein sequence ID" value="SEA79995.1"/>
    <property type="molecule type" value="Genomic_DNA"/>
</dbReference>
<keyword evidence="1" id="KW-0732">Signal</keyword>
<evidence type="ECO:0000256" key="1">
    <source>
        <dbReference type="SAM" id="SignalP"/>
    </source>
</evidence>
<proteinExistence type="predicted"/>
<sequence length="254" mass="28202">MFNKWKVLPWCAIFLLLSTTTFADEFLSLKGGYQLLSPEGSIAGNVNGVGTQLDLERDLDLEDSEDITAEVALKWGDSQLSFNYLPISFSGTGTLTVAGEFNGVSFSVNDTAKSDLNIDLYDIGYTYYLLNFDDLPTRFQLGLELAVKVADVDVMFDAESFSEPESESGTVPIPTLGVRTRIALADYFGVIGRVGYMEFDDNHFLDAEAQLEFSPVPMVGIYAGYRYFDLQIDEDDIYVETQFSGPFAGVMIRF</sequence>
<gene>
    <name evidence="2" type="ORF">SAMN05660420_03226</name>
</gene>
<accession>A0A1H4E4M8</accession>
<organism evidence="2 3">
    <name type="scientific">Desulfuromusa kysingii</name>
    <dbReference type="NCBI Taxonomy" id="37625"/>
    <lineage>
        <taxon>Bacteria</taxon>
        <taxon>Pseudomonadati</taxon>
        <taxon>Thermodesulfobacteriota</taxon>
        <taxon>Desulfuromonadia</taxon>
        <taxon>Desulfuromonadales</taxon>
        <taxon>Geopsychrobacteraceae</taxon>
        <taxon>Desulfuromusa</taxon>
    </lineage>
</organism>
<dbReference type="AlphaFoldDB" id="A0A1H4E4M8"/>
<name>A0A1H4E4M8_9BACT</name>
<evidence type="ECO:0000313" key="3">
    <source>
        <dbReference type="Proteomes" id="UP000199409"/>
    </source>
</evidence>
<feature type="chain" id="PRO_5011725417" evidence="1">
    <location>
        <begin position="24"/>
        <end position="254"/>
    </location>
</feature>
<feature type="signal peptide" evidence="1">
    <location>
        <begin position="1"/>
        <end position="23"/>
    </location>
</feature>
<dbReference type="RefSeq" id="WP_092350733.1">
    <property type="nucleotide sequence ID" value="NZ_FNQN01000013.1"/>
</dbReference>
<protein>
    <submittedName>
        <fullName evidence="2">Outer membrane protein</fullName>
    </submittedName>
</protein>